<comment type="similarity">
    <text evidence="1">Belongs to the AIM41 family.</text>
</comment>
<dbReference type="GO" id="GO:0016884">
    <property type="term" value="F:carbon-nitrogen ligase activity, with glutamine as amido-N-donor"/>
    <property type="evidence" value="ECO:0007669"/>
    <property type="project" value="UniProtKB-UniRule"/>
</dbReference>
<dbReference type="GO" id="GO:0005739">
    <property type="term" value="C:mitochondrion"/>
    <property type="evidence" value="ECO:0007669"/>
    <property type="project" value="UniProtKB-SubCell"/>
</dbReference>
<sequence length="181" mass="20258">MSLFRSTLLRTRLAVPPRYICLRYSSTSTEPVVLPRLHSDLKNAMRSKNKPTLNVIRSLQAEIINASKTAKPITTDGALYSLIQKQMKGSTTAIQEFEAAKRDDLVQKEQEQLDILKKYADEIPKVEESEMDGLISAAVEKLEEGKKTFGSVMGKVMGGIKGRPADMDYLNRKIEEIVGKK</sequence>
<accession>A0A9P4HKY5</accession>
<dbReference type="SUPFAM" id="SSF89095">
    <property type="entry name" value="GatB/YqeY motif"/>
    <property type="match status" value="1"/>
</dbReference>
<gene>
    <name evidence="1" type="primary">AIM41</name>
    <name evidence="2" type="ORF">EK21DRAFT_54804</name>
</gene>
<dbReference type="Proteomes" id="UP000799777">
    <property type="component" value="Unassembled WGS sequence"/>
</dbReference>
<dbReference type="EMBL" id="ML978158">
    <property type="protein sequence ID" value="KAF2035092.1"/>
    <property type="molecule type" value="Genomic_DNA"/>
</dbReference>
<dbReference type="PANTHER" id="PTHR28055">
    <property type="entry name" value="ALTERED INHERITANCE OF MITOCHONDRIA PROTEIN 41, MITOCHONDRIAL"/>
    <property type="match status" value="1"/>
</dbReference>
<dbReference type="OrthoDB" id="538640at2759"/>
<dbReference type="InterPro" id="IPR003789">
    <property type="entry name" value="Asn/Gln_tRNA_amidoTrase-B-like"/>
</dbReference>
<keyword evidence="3" id="KW-1185">Reference proteome</keyword>
<evidence type="ECO:0000313" key="3">
    <source>
        <dbReference type="Proteomes" id="UP000799777"/>
    </source>
</evidence>
<dbReference type="Gene3D" id="1.10.10.410">
    <property type="match status" value="1"/>
</dbReference>
<dbReference type="PANTHER" id="PTHR28055:SF1">
    <property type="entry name" value="ALTERED INHERITANCE OF MITOCHONDRIA PROTEIN 41, MITOCHONDRIAL"/>
    <property type="match status" value="1"/>
</dbReference>
<protein>
    <recommendedName>
        <fullName evidence="1">Altered inheritance of mitochondria protein 41</fullName>
    </recommendedName>
</protein>
<dbReference type="AlphaFoldDB" id="A0A9P4HKY5"/>
<comment type="subcellular location">
    <subcellularLocation>
        <location evidence="1">Mitochondrion</location>
    </subcellularLocation>
</comment>
<evidence type="ECO:0000313" key="2">
    <source>
        <dbReference type="EMBL" id="KAF2035092.1"/>
    </source>
</evidence>
<dbReference type="Pfam" id="PF09424">
    <property type="entry name" value="YqeY"/>
    <property type="match status" value="1"/>
</dbReference>
<dbReference type="InterPro" id="IPR019004">
    <property type="entry name" value="YqeY/Aim41"/>
</dbReference>
<dbReference type="InterPro" id="IPR023168">
    <property type="entry name" value="GatB_Yqey_C_2"/>
</dbReference>
<organism evidence="2 3">
    <name type="scientific">Setomelanomma holmii</name>
    <dbReference type="NCBI Taxonomy" id="210430"/>
    <lineage>
        <taxon>Eukaryota</taxon>
        <taxon>Fungi</taxon>
        <taxon>Dikarya</taxon>
        <taxon>Ascomycota</taxon>
        <taxon>Pezizomycotina</taxon>
        <taxon>Dothideomycetes</taxon>
        <taxon>Pleosporomycetidae</taxon>
        <taxon>Pleosporales</taxon>
        <taxon>Pleosporineae</taxon>
        <taxon>Phaeosphaeriaceae</taxon>
        <taxon>Setomelanomma</taxon>
    </lineage>
</organism>
<dbReference type="InterPro" id="IPR042184">
    <property type="entry name" value="YqeY/Aim41_N"/>
</dbReference>
<dbReference type="Gene3D" id="1.10.1510.10">
    <property type="entry name" value="Uncharacterised protein YqeY/AIM41 PF09424, N-terminal domain"/>
    <property type="match status" value="1"/>
</dbReference>
<evidence type="ECO:0000256" key="1">
    <source>
        <dbReference type="RuleBase" id="RU365099"/>
    </source>
</evidence>
<keyword evidence="1" id="KW-0496">Mitochondrion</keyword>
<comment type="caution">
    <text evidence="2">The sequence shown here is derived from an EMBL/GenBank/DDBJ whole genome shotgun (WGS) entry which is preliminary data.</text>
</comment>
<name>A0A9P4HKY5_9PLEO</name>
<proteinExistence type="inferred from homology"/>
<reference evidence="2" key="1">
    <citation type="journal article" date="2020" name="Stud. Mycol.">
        <title>101 Dothideomycetes genomes: a test case for predicting lifestyles and emergence of pathogens.</title>
        <authorList>
            <person name="Haridas S."/>
            <person name="Albert R."/>
            <person name="Binder M."/>
            <person name="Bloem J."/>
            <person name="Labutti K."/>
            <person name="Salamov A."/>
            <person name="Andreopoulos B."/>
            <person name="Baker S."/>
            <person name="Barry K."/>
            <person name="Bills G."/>
            <person name="Bluhm B."/>
            <person name="Cannon C."/>
            <person name="Castanera R."/>
            <person name="Culley D."/>
            <person name="Daum C."/>
            <person name="Ezra D."/>
            <person name="Gonzalez J."/>
            <person name="Henrissat B."/>
            <person name="Kuo A."/>
            <person name="Liang C."/>
            <person name="Lipzen A."/>
            <person name="Lutzoni F."/>
            <person name="Magnuson J."/>
            <person name="Mondo S."/>
            <person name="Nolan M."/>
            <person name="Ohm R."/>
            <person name="Pangilinan J."/>
            <person name="Park H.-J."/>
            <person name="Ramirez L."/>
            <person name="Alfaro M."/>
            <person name="Sun H."/>
            <person name="Tritt A."/>
            <person name="Yoshinaga Y."/>
            <person name="Zwiers L.-H."/>
            <person name="Turgeon B."/>
            <person name="Goodwin S."/>
            <person name="Spatafora J."/>
            <person name="Crous P."/>
            <person name="Grigoriev I."/>
        </authorList>
    </citation>
    <scope>NUCLEOTIDE SEQUENCE</scope>
    <source>
        <strain evidence="2">CBS 110217</strain>
    </source>
</reference>